<keyword evidence="2" id="KW-0812">Transmembrane</keyword>
<comment type="similarity">
    <text evidence="1">Belongs to the histidine acid phosphatase family.</text>
</comment>
<evidence type="ECO:0000313" key="5">
    <source>
        <dbReference type="Proteomes" id="UP001610335"/>
    </source>
</evidence>
<dbReference type="Proteomes" id="UP001610335">
    <property type="component" value="Unassembled WGS sequence"/>
</dbReference>
<dbReference type="InterPro" id="IPR000560">
    <property type="entry name" value="His_Pase_clade-2"/>
</dbReference>
<reference evidence="4 5" key="1">
    <citation type="submission" date="2024-07" db="EMBL/GenBank/DDBJ databases">
        <title>Section-level genome sequencing and comparative genomics of Aspergillus sections Usti and Cavernicolus.</title>
        <authorList>
            <consortium name="Lawrence Berkeley National Laboratory"/>
            <person name="Nybo J.L."/>
            <person name="Vesth T.C."/>
            <person name="Theobald S."/>
            <person name="Frisvad J.C."/>
            <person name="Larsen T.O."/>
            <person name="Kjaerboelling I."/>
            <person name="Rothschild-Mancinelli K."/>
            <person name="Lyhne E.K."/>
            <person name="Kogle M.E."/>
            <person name="Barry K."/>
            <person name="Clum A."/>
            <person name="Na H."/>
            <person name="Ledsgaard L."/>
            <person name="Lin J."/>
            <person name="Lipzen A."/>
            <person name="Kuo A."/>
            <person name="Riley R."/>
            <person name="Mondo S."/>
            <person name="LaButti K."/>
            <person name="Haridas S."/>
            <person name="Pangalinan J."/>
            <person name="Salamov A.A."/>
            <person name="Simmons B.A."/>
            <person name="Magnuson J.K."/>
            <person name="Chen J."/>
            <person name="Drula E."/>
            <person name="Henrissat B."/>
            <person name="Wiebenga A."/>
            <person name="Lubbers R.J."/>
            <person name="Gomes A.C."/>
            <person name="Makela M.R."/>
            <person name="Stajich J."/>
            <person name="Grigoriev I.V."/>
            <person name="Mortensen U.H."/>
            <person name="De vries R.P."/>
            <person name="Baker S.E."/>
            <person name="Andersen M.R."/>
        </authorList>
    </citation>
    <scope>NUCLEOTIDE SEQUENCE [LARGE SCALE GENOMIC DNA]</scope>
    <source>
        <strain evidence="4 5">CBS 600.67</strain>
    </source>
</reference>
<feature type="chain" id="PRO_5047365176" evidence="3">
    <location>
        <begin position="20"/>
        <end position="485"/>
    </location>
</feature>
<name>A0ABR4IET1_9EURO</name>
<keyword evidence="2" id="KW-0472">Membrane</keyword>
<organism evidence="4 5">
    <name type="scientific">Aspergillus cavernicola</name>
    <dbReference type="NCBI Taxonomy" id="176166"/>
    <lineage>
        <taxon>Eukaryota</taxon>
        <taxon>Fungi</taxon>
        <taxon>Dikarya</taxon>
        <taxon>Ascomycota</taxon>
        <taxon>Pezizomycotina</taxon>
        <taxon>Eurotiomycetes</taxon>
        <taxon>Eurotiomycetidae</taxon>
        <taxon>Eurotiales</taxon>
        <taxon>Aspergillaceae</taxon>
        <taxon>Aspergillus</taxon>
        <taxon>Aspergillus subgen. Nidulantes</taxon>
    </lineage>
</organism>
<dbReference type="EMBL" id="JBFXLS010000031">
    <property type="protein sequence ID" value="KAL2826283.1"/>
    <property type="molecule type" value="Genomic_DNA"/>
</dbReference>
<evidence type="ECO:0000256" key="1">
    <source>
        <dbReference type="ARBA" id="ARBA00005375"/>
    </source>
</evidence>
<accession>A0ABR4IET1</accession>
<dbReference type="Pfam" id="PF00328">
    <property type="entry name" value="His_Phos_2"/>
    <property type="match status" value="1"/>
</dbReference>
<dbReference type="CDD" id="cd12087">
    <property type="entry name" value="TM_EGFR-like"/>
    <property type="match status" value="1"/>
</dbReference>
<proteinExistence type="inferred from homology"/>
<dbReference type="InterPro" id="IPR029033">
    <property type="entry name" value="His_PPase_superfam"/>
</dbReference>
<gene>
    <name evidence="4" type="ORF">BDW59DRAFT_179619</name>
</gene>
<comment type="caution">
    <text evidence="4">The sequence shown here is derived from an EMBL/GenBank/DDBJ whole genome shotgun (WGS) entry which is preliminary data.</text>
</comment>
<feature type="signal peptide" evidence="3">
    <location>
        <begin position="1"/>
        <end position="19"/>
    </location>
</feature>
<keyword evidence="3" id="KW-0732">Signal</keyword>
<dbReference type="PANTHER" id="PTHR11567:SF142">
    <property type="entry name" value="PHOSPHOGLYCERATE MUTASE-LIKE PROTEIN"/>
    <property type="match status" value="1"/>
</dbReference>
<keyword evidence="5" id="KW-1185">Reference proteome</keyword>
<keyword evidence="2" id="KW-1133">Transmembrane helix</keyword>
<feature type="transmembrane region" description="Helical" evidence="2">
    <location>
        <begin position="419"/>
        <end position="443"/>
    </location>
</feature>
<dbReference type="SUPFAM" id="SSF53254">
    <property type="entry name" value="Phosphoglycerate mutase-like"/>
    <property type="match status" value="1"/>
</dbReference>
<protein>
    <submittedName>
        <fullName evidence="4">Histidine phosphatase superfamily</fullName>
    </submittedName>
</protein>
<dbReference type="PANTHER" id="PTHR11567">
    <property type="entry name" value="ACID PHOSPHATASE-RELATED"/>
    <property type="match status" value="1"/>
</dbReference>
<sequence length="485" mass="52506">MLVSLAVALTGGLISSVGAETILGVVVFTRNGDRTSKHYPGYTLTNLGFQQNLQVGSDYRDLYITPNAPKQILGISEDEYVSSQIYAATSDKPVLFKAASAFLQGLYPPLDANATSETLNNGTAYPDPLDGHQLTLINAEDSESENSVWLKGNDECPVITEIAEYFIQDSSYTSKVNSTRPFYQQFWPVLENVSNYNQSALSYENAYDIFDLINTGLIHNESMRDAVSADDLFQLRTLADSHEFGMNFDLIRAVFATGAQTLMGAIVAQLKKIVVSKGKSKFSLLAGSYDVMLSFFGLYDLTAASGNFYGLPGYASTMAFELLTDDNVTTFPADENALKIRFLFRNGSDADAPLTPFPILGGESTTIAWRDFSLEMGSSAINTVQHWCQGCNSMQSFCTPPESGPTSHYCENGGMSNTVAGVIGSMVTLGVVCVGGAAVFLFLRRRWAKTTPPAVGFPLQAGVRNRSSLESLESLGSSGGYQLKI</sequence>
<evidence type="ECO:0000256" key="3">
    <source>
        <dbReference type="SAM" id="SignalP"/>
    </source>
</evidence>
<evidence type="ECO:0000313" key="4">
    <source>
        <dbReference type="EMBL" id="KAL2826283.1"/>
    </source>
</evidence>
<dbReference type="Gene3D" id="3.40.50.1240">
    <property type="entry name" value="Phosphoglycerate mutase-like"/>
    <property type="match status" value="1"/>
</dbReference>
<dbReference type="InterPro" id="IPR050645">
    <property type="entry name" value="Histidine_acid_phosphatase"/>
</dbReference>
<evidence type="ECO:0000256" key="2">
    <source>
        <dbReference type="SAM" id="Phobius"/>
    </source>
</evidence>